<dbReference type="Proteomes" id="UP001279410">
    <property type="component" value="Unassembled WGS sequence"/>
</dbReference>
<dbReference type="EMBL" id="BRZM01000104">
    <property type="protein sequence ID" value="GLD67125.1"/>
    <property type="molecule type" value="Genomic_DNA"/>
</dbReference>
<organism evidence="1 2">
    <name type="scientific">Lates japonicus</name>
    <name type="common">Japanese lates</name>
    <dbReference type="NCBI Taxonomy" id="270547"/>
    <lineage>
        <taxon>Eukaryota</taxon>
        <taxon>Metazoa</taxon>
        <taxon>Chordata</taxon>
        <taxon>Craniata</taxon>
        <taxon>Vertebrata</taxon>
        <taxon>Euteleostomi</taxon>
        <taxon>Actinopterygii</taxon>
        <taxon>Neopterygii</taxon>
        <taxon>Teleostei</taxon>
        <taxon>Neoteleostei</taxon>
        <taxon>Acanthomorphata</taxon>
        <taxon>Carangaria</taxon>
        <taxon>Carangaria incertae sedis</taxon>
        <taxon>Centropomidae</taxon>
        <taxon>Lates</taxon>
    </lineage>
</organism>
<evidence type="ECO:0000313" key="1">
    <source>
        <dbReference type="EMBL" id="GLD67125.1"/>
    </source>
</evidence>
<proteinExistence type="predicted"/>
<comment type="caution">
    <text evidence="1">The sequence shown here is derived from an EMBL/GenBank/DDBJ whole genome shotgun (WGS) entry which is preliminary data.</text>
</comment>
<name>A0AAD3RGH4_LATJO</name>
<reference evidence="1" key="1">
    <citation type="submission" date="2022-08" db="EMBL/GenBank/DDBJ databases">
        <title>Genome sequencing of akame (Lates japonicus).</title>
        <authorList>
            <person name="Hashiguchi Y."/>
            <person name="Takahashi H."/>
        </authorList>
    </citation>
    <scope>NUCLEOTIDE SEQUENCE</scope>
    <source>
        <strain evidence="1">Kochi</strain>
    </source>
</reference>
<keyword evidence="2" id="KW-1185">Reference proteome</keyword>
<accession>A0AAD3RGH4</accession>
<gene>
    <name evidence="1" type="ORF">AKAME5_001849000</name>
</gene>
<evidence type="ECO:0000313" key="2">
    <source>
        <dbReference type="Proteomes" id="UP001279410"/>
    </source>
</evidence>
<sequence length="109" mass="12225">MGRVWVQTGPSLSHKIPSCSRPRFSPRWAQTVTEKPYPSPPSELPPLEETGGQWLAWDAKGRDCLSFINGKDLKDVTNNVHYENYRSKKLAAVTCNGVDTSKTRTAHLK</sequence>
<protein>
    <submittedName>
        <fullName evidence="1">Septin-7-like protein</fullName>
    </submittedName>
</protein>
<dbReference type="AlphaFoldDB" id="A0AAD3RGH4"/>